<keyword evidence="9" id="KW-1185">Reference proteome</keyword>
<dbReference type="InterPro" id="IPR052714">
    <property type="entry name" value="MFS_Exporter"/>
</dbReference>
<feature type="transmembrane region" description="Helical" evidence="6">
    <location>
        <begin position="46"/>
        <end position="69"/>
    </location>
</feature>
<feature type="transmembrane region" description="Helical" evidence="6">
    <location>
        <begin position="21"/>
        <end position="40"/>
    </location>
</feature>
<comment type="caution">
    <text evidence="8">The sequence shown here is derived from an EMBL/GenBank/DDBJ whole genome shotgun (WGS) entry which is preliminary data.</text>
</comment>
<dbReference type="EMBL" id="BJXX01000117">
    <property type="protein sequence ID" value="GEN35093.1"/>
    <property type="molecule type" value="Genomic_DNA"/>
</dbReference>
<evidence type="ECO:0000256" key="1">
    <source>
        <dbReference type="ARBA" id="ARBA00004651"/>
    </source>
</evidence>
<feature type="transmembrane region" description="Helical" evidence="6">
    <location>
        <begin position="277"/>
        <end position="299"/>
    </location>
</feature>
<reference evidence="8 9" key="1">
    <citation type="submission" date="2019-07" db="EMBL/GenBank/DDBJ databases">
        <title>Whole genome shotgun sequence of Aneurinibacillus danicus NBRC 102444.</title>
        <authorList>
            <person name="Hosoyama A."/>
            <person name="Uohara A."/>
            <person name="Ohji S."/>
            <person name="Ichikawa N."/>
        </authorList>
    </citation>
    <scope>NUCLEOTIDE SEQUENCE [LARGE SCALE GENOMIC DNA]</scope>
    <source>
        <strain evidence="8 9">NBRC 102444</strain>
    </source>
</reference>
<evidence type="ECO:0000256" key="6">
    <source>
        <dbReference type="SAM" id="Phobius"/>
    </source>
</evidence>
<dbReference type="InterPro" id="IPR020846">
    <property type="entry name" value="MFS_dom"/>
</dbReference>
<gene>
    <name evidence="8" type="primary">norA</name>
    <name evidence="8" type="ORF">ADA01nite_25530</name>
</gene>
<dbReference type="PANTHER" id="PTHR23531">
    <property type="entry name" value="QUINOLENE RESISTANCE PROTEIN NORA"/>
    <property type="match status" value="1"/>
</dbReference>
<keyword evidence="5 6" id="KW-0472">Membrane</keyword>
<evidence type="ECO:0000313" key="8">
    <source>
        <dbReference type="EMBL" id="GEN35093.1"/>
    </source>
</evidence>
<feature type="transmembrane region" description="Helical" evidence="6">
    <location>
        <begin position="81"/>
        <end position="103"/>
    </location>
</feature>
<dbReference type="PROSITE" id="PS50850">
    <property type="entry name" value="MFS"/>
    <property type="match status" value="1"/>
</dbReference>
<protein>
    <submittedName>
        <fullName evidence="8">MFS transporter</fullName>
    </submittedName>
</protein>
<feature type="domain" description="Major facilitator superfamily (MFS) profile" evidence="7">
    <location>
        <begin position="1"/>
        <end position="329"/>
    </location>
</feature>
<dbReference type="Gene3D" id="1.20.1250.20">
    <property type="entry name" value="MFS general substrate transporter like domains"/>
    <property type="match status" value="1"/>
</dbReference>
<evidence type="ECO:0000256" key="2">
    <source>
        <dbReference type="ARBA" id="ARBA00022448"/>
    </source>
</evidence>
<comment type="subcellular location">
    <subcellularLocation>
        <location evidence="1">Cell membrane</location>
        <topology evidence="1">Multi-pass membrane protein</topology>
    </subcellularLocation>
</comment>
<dbReference type="SUPFAM" id="SSF103473">
    <property type="entry name" value="MFS general substrate transporter"/>
    <property type="match status" value="1"/>
</dbReference>
<evidence type="ECO:0000256" key="5">
    <source>
        <dbReference type="ARBA" id="ARBA00023136"/>
    </source>
</evidence>
<dbReference type="PANTHER" id="PTHR23531:SF2">
    <property type="entry name" value="PERMEASE"/>
    <property type="match status" value="1"/>
</dbReference>
<evidence type="ECO:0000313" key="9">
    <source>
        <dbReference type="Proteomes" id="UP000321157"/>
    </source>
</evidence>
<dbReference type="Proteomes" id="UP000321157">
    <property type="component" value="Unassembled WGS sequence"/>
</dbReference>
<proteinExistence type="predicted"/>
<dbReference type="InterPro" id="IPR036259">
    <property type="entry name" value="MFS_trans_sf"/>
</dbReference>
<dbReference type="AlphaFoldDB" id="A0A511VC14"/>
<keyword evidence="2" id="KW-0813">Transport</keyword>
<name>A0A511VC14_9BACL</name>
<dbReference type="GO" id="GO:0005886">
    <property type="term" value="C:plasma membrane"/>
    <property type="evidence" value="ECO:0007669"/>
    <property type="project" value="UniProtKB-SubCell"/>
</dbReference>
<feature type="transmembrane region" description="Helical" evidence="6">
    <location>
        <begin position="109"/>
        <end position="129"/>
    </location>
</feature>
<dbReference type="GO" id="GO:0022857">
    <property type="term" value="F:transmembrane transporter activity"/>
    <property type="evidence" value="ECO:0007669"/>
    <property type="project" value="InterPro"/>
</dbReference>
<sequence>MQIIILFVTAQQWVDELNRKKLVFISLALFMVCTILYIEINSFSALLALRFLHGVAFGIATTATGTIVLDLIPDHRKGEGIGYFSLFMSLAMVIGPFVGLTIITNYGAFILFTACIIFALLSFLCAIMARIPKRTIEKKTEQASGWKTFIEPKAIPISLSGSLLAFSYGAITTFISVYAKELGMEQIASYFFVVFATMIVLPRPITGKLFDRLGENALVYPGIFLFTVGMIGLSQAQTPFVFLVAGGLIGLGYGVLLPSFQAIAVKSAPSHRRGLATATYFVLFDSGYGLGSYVLGIVASETNYHTMYFIGGLIVACTAVIYYALHHKKTVLSKAHL</sequence>
<accession>A0A511VC14</accession>
<evidence type="ECO:0000259" key="7">
    <source>
        <dbReference type="PROSITE" id="PS50850"/>
    </source>
</evidence>
<feature type="transmembrane region" description="Helical" evidence="6">
    <location>
        <begin position="187"/>
        <end position="205"/>
    </location>
</feature>
<evidence type="ECO:0000256" key="3">
    <source>
        <dbReference type="ARBA" id="ARBA00022692"/>
    </source>
</evidence>
<dbReference type="InterPro" id="IPR011701">
    <property type="entry name" value="MFS"/>
</dbReference>
<feature type="transmembrane region" description="Helical" evidence="6">
    <location>
        <begin position="240"/>
        <end position="265"/>
    </location>
</feature>
<feature type="transmembrane region" description="Helical" evidence="6">
    <location>
        <begin position="305"/>
        <end position="325"/>
    </location>
</feature>
<feature type="transmembrane region" description="Helical" evidence="6">
    <location>
        <begin position="154"/>
        <end position="175"/>
    </location>
</feature>
<organism evidence="8 9">
    <name type="scientific">Aneurinibacillus danicus</name>
    <dbReference type="NCBI Taxonomy" id="267746"/>
    <lineage>
        <taxon>Bacteria</taxon>
        <taxon>Bacillati</taxon>
        <taxon>Bacillota</taxon>
        <taxon>Bacilli</taxon>
        <taxon>Bacillales</taxon>
        <taxon>Paenibacillaceae</taxon>
        <taxon>Aneurinibacillus group</taxon>
        <taxon>Aneurinibacillus</taxon>
    </lineage>
</organism>
<feature type="transmembrane region" description="Helical" evidence="6">
    <location>
        <begin position="217"/>
        <end position="234"/>
    </location>
</feature>
<keyword evidence="4 6" id="KW-1133">Transmembrane helix</keyword>
<dbReference type="Pfam" id="PF07690">
    <property type="entry name" value="MFS_1"/>
    <property type="match status" value="1"/>
</dbReference>
<keyword evidence="3 6" id="KW-0812">Transmembrane</keyword>
<dbReference type="CDD" id="cd17489">
    <property type="entry name" value="MFS_YfcJ_like"/>
    <property type="match status" value="1"/>
</dbReference>
<evidence type="ECO:0000256" key="4">
    <source>
        <dbReference type="ARBA" id="ARBA00022989"/>
    </source>
</evidence>